<dbReference type="AlphaFoldDB" id="A0A1I1MVK4"/>
<dbReference type="Proteomes" id="UP000199514">
    <property type="component" value="Unassembled WGS sequence"/>
</dbReference>
<gene>
    <name evidence="1" type="ORF">SAMN05421780_111107</name>
</gene>
<evidence type="ECO:0000313" key="2">
    <source>
        <dbReference type="Proteomes" id="UP000199514"/>
    </source>
</evidence>
<evidence type="ECO:0008006" key="3">
    <source>
        <dbReference type="Google" id="ProtNLM"/>
    </source>
</evidence>
<protein>
    <recommendedName>
        <fullName evidence="3">Circularly permuted ATP-grasp type 2</fullName>
    </recommendedName>
</protein>
<accession>A0A1I1MVK4</accession>
<organism evidence="1 2">
    <name type="scientific">Flexibacter flexilis DSM 6793</name>
    <dbReference type="NCBI Taxonomy" id="927664"/>
    <lineage>
        <taxon>Bacteria</taxon>
        <taxon>Pseudomonadati</taxon>
        <taxon>Bacteroidota</taxon>
        <taxon>Cytophagia</taxon>
        <taxon>Cytophagales</taxon>
        <taxon>Flexibacteraceae</taxon>
        <taxon>Flexibacter</taxon>
    </lineage>
</organism>
<keyword evidence="2" id="KW-1185">Reference proteome</keyword>
<reference evidence="1 2" key="1">
    <citation type="submission" date="2016-10" db="EMBL/GenBank/DDBJ databases">
        <authorList>
            <person name="de Groot N.N."/>
        </authorList>
    </citation>
    <scope>NUCLEOTIDE SEQUENCE [LARGE SCALE GENOMIC DNA]</scope>
    <source>
        <strain evidence="1 2">DSM 6793</strain>
    </source>
</reference>
<dbReference type="SUPFAM" id="SSF56059">
    <property type="entry name" value="Glutathione synthetase ATP-binding domain-like"/>
    <property type="match status" value="1"/>
</dbReference>
<evidence type="ECO:0000313" key="1">
    <source>
        <dbReference type="EMBL" id="SFC88912.1"/>
    </source>
</evidence>
<dbReference type="OrthoDB" id="108192at2"/>
<dbReference type="STRING" id="927664.SAMN05421780_111107"/>
<proteinExistence type="predicted"/>
<dbReference type="RefSeq" id="WP_091515794.1">
    <property type="nucleotide sequence ID" value="NZ_FOLE01000011.1"/>
</dbReference>
<sequence>MIPPIRQNYNEQFTDEKYQALRQWLYAPYNYEIEFRIAETPVFIPKALTDHVVKACDEIIDVIVRPDFKQITQKAVPEGLFVPNEDEHTLCLAIDFAICQDKQTGELIPQLIELQGFPSLYAFQQFIALGYRKFFDIPPQLDYLFGGLTAESYVELLREVFLGKHAVENVILLEVEPEKQKTKVDFYCTQDYTGIKPVCITEVIREGRKLYYMRDGVKTPIYRIYNRVIFDELSRRTDLDLQFNLTEDVDVEWAGHPNWFFRISKYTLPFLKSRYVPETKFLSQYTEYPQDLENYVLKPLFSFAGVGVIFNVTQADIDAIADKENYILMKKVEYAPALHSPDGDIKTELRMLFIWKDGDARPTLATSLVRLGRADLMGVRYNKDKTWVGGSAAFFEK</sequence>
<name>A0A1I1MVK4_9BACT</name>
<dbReference type="EMBL" id="FOLE01000011">
    <property type="protein sequence ID" value="SFC88912.1"/>
    <property type="molecule type" value="Genomic_DNA"/>
</dbReference>